<dbReference type="OrthoDB" id="6509975at2759"/>
<proteinExistence type="predicted"/>
<reference evidence="3 4" key="1">
    <citation type="journal article" date="2020" name="ISME J.">
        <title>Uncovering the hidden diversity of litter-decomposition mechanisms in mushroom-forming fungi.</title>
        <authorList>
            <person name="Floudas D."/>
            <person name="Bentzer J."/>
            <person name="Ahren D."/>
            <person name="Johansson T."/>
            <person name="Persson P."/>
            <person name="Tunlid A."/>
        </authorList>
    </citation>
    <scope>NUCLEOTIDE SEQUENCE [LARGE SCALE GENOMIC DNA]</scope>
    <source>
        <strain evidence="3 4">CBS 661.87</strain>
    </source>
</reference>
<evidence type="ECO:0000313" key="4">
    <source>
        <dbReference type="Proteomes" id="UP000565441"/>
    </source>
</evidence>
<dbReference type="Proteomes" id="UP000565441">
    <property type="component" value="Unassembled WGS sequence"/>
</dbReference>
<feature type="chain" id="PRO_5034552123" description="Phosphoglycerate mutase-like protein" evidence="2">
    <location>
        <begin position="17"/>
        <end position="222"/>
    </location>
</feature>
<feature type="signal peptide" evidence="2">
    <location>
        <begin position="1"/>
        <end position="16"/>
    </location>
</feature>
<accession>A0A8H5HB72</accession>
<dbReference type="InterPro" id="IPR029033">
    <property type="entry name" value="His_PPase_superfam"/>
</dbReference>
<dbReference type="PROSITE" id="PS00616">
    <property type="entry name" value="HIS_ACID_PHOSPHAT_1"/>
    <property type="match status" value="1"/>
</dbReference>
<evidence type="ECO:0000313" key="3">
    <source>
        <dbReference type="EMBL" id="KAF5380005.1"/>
    </source>
</evidence>
<dbReference type="GO" id="GO:0009277">
    <property type="term" value="C:fungal-type cell wall"/>
    <property type="evidence" value="ECO:0007669"/>
    <property type="project" value="TreeGrafter"/>
</dbReference>
<sequence>MFDLLLLCIILATAAAAGTFDPLQHSGPASPYFDAPFQFGIPTATPTNCVIDQAAYILRHGSRYPEPGSFARWRNLFGKFQNATYTARGPLAFIPYWTPPRLERERHCLGVDLRERYQFTKGGANFTVWSVSQQRVLDTATYFVRGYLSQGNYLAAPELNRGSIIKLPDSVDYTFANSLTPSAACPSYSQGNTGSAKANAFRANYQAKIAQRLNGFLDSWTA</sequence>
<protein>
    <recommendedName>
        <fullName evidence="5">Phosphoglycerate mutase-like protein</fullName>
    </recommendedName>
</protein>
<keyword evidence="1" id="KW-0378">Hydrolase</keyword>
<organism evidence="3 4">
    <name type="scientific">Tricholomella constricta</name>
    <dbReference type="NCBI Taxonomy" id="117010"/>
    <lineage>
        <taxon>Eukaryota</taxon>
        <taxon>Fungi</taxon>
        <taxon>Dikarya</taxon>
        <taxon>Basidiomycota</taxon>
        <taxon>Agaricomycotina</taxon>
        <taxon>Agaricomycetes</taxon>
        <taxon>Agaricomycetidae</taxon>
        <taxon>Agaricales</taxon>
        <taxon>Tricholomatineae</taxon>
        <taxon>Lyophyllaceae</taxon>
        <taxon>Tricholomella</taxon>
    </lineage>
</organism>
<evidence type="ECO:0008006" key="5">
    <source>
        <dbReference type="Google" id="ProtNLM"/>
    </source>
</evidence>
<dbReference type="EMBL" id="JAACJP010000014">
    <property type="protein sequence ID" value="KAF5380005.1"/>
    <property type="molecule type" value="Genomic_DNA"/>
</dbReference>
<evidence type="ECO:0000256" key="2">
    <source>
        <dbReference type="SAM" id="SignalP"/>
    </source>
</evidence>
<dbReference type="GO" id="GO:0003993">
    <property type="term" value="F:acid phosphatase activity"/>
    <property type="evidence" value="ECO:0007669"/>
    <property type="project" value="TreeGrafter"/>
</dbReference>
<dbReference type="SUPFAM" id="SSF53254">
    <property type="entry name" value="Phosphoglycerate mutase-like"/>
    <property type="match status" value="1"/>
</dbReference>
<dbReference type="InterPro" id="IPR033379">
    <property type="entry name" value="Acid_Pase_AS"/>
</dbReference>
<dbReference type="InterPro" id="IPR000560">
    <property type="entry name" value="His_Pase_clade-2"/>
</dbReference>
<dbReference type="PANTHER" id="PTHR20963">
    <property type="entry name" value="MULTIPLE INOSITOL POLYPHOSPHATE PHOSPHATASE-RELATED"/>
    <property type="match status" value="1"/>
</dbReference>
<gene>
    <name evidence="3" type="ORF">D9615_006257</name>
</gene>
<dbReference type="AlphaFoldDB" id="A0A8H5HB72"/>
<keyword evidence="2" id="KW-0732">Signal</keyword>
<name>A0A8H5HB72_9AGAR</name>
<evidence type="ECO:0000256" key="1">
    <source>
        <dbReference type="ARBA" id="ARBA00022801"/>
    </source>
</evidence>
<dbReference type="Gene3D" id="3.40.50.1240">
    <property type="entry name" value="Phosphoglycerate mutase-like"/>
    <property type="match status" value="1"/>
</dbReference>
<comment type="caution">
    <text evidence="3">The sequence shown here is derived from an EMBL/GenBank/DDBJ whole genome shotgun (WGS) entry which is preliminary data.</text>
</comment>
<keyword evidence="4" id="KW-1185">Reference proteome</keyword>
<dbReference type="PANTHER" id="PTHR20963:SF23">
    <property type="entry name" value="3-PHYTASE"/>
    <property type="match status" value="1"/>
</dbReference>
<dbReference type="Pfam" id="PF00328">
    <property type="entry name" value="His_Phos_2"/>
    <property type="match status" value="1"/>
</dbReference>